<feature type="domain" description="VOC" evidence="1">
    <location>
        <begin position="5"/>
        <end position="129"/>
    </location>
</feature>
<dbReference type="Pfam" id="PF00903">
    <property type="entry name" value="Glyoxalase"/>
    <property type="match status" value="1"/>
</dbReference>
<reference evidence="3" key="1">
    <citation type="submission" date="2016-06" db="EMBL/GenBank/DDBJ databases">
        <authorList>
            <person name="Sutton G."/>
            <person name="Brinkac L."/>
            <person name="Sanka R."/>
            <person name="Adams M."/>
            <person name="Lau E."/>
            <person name="Mehaffy C."/>
            <person name="Tameris M."/>
            <person name="Hatherill M."/>
            <person name="Hanekom W."/>
            <person name="Mahomed H."/>
            <person name="Mcshane H."/>
        </authorList>
    </citation>
    <scope>NUCLEOTIDE SEQUENCE [LARGE SCALE GENOMIC DNA]</scope>
    <source>
        <strain evidence="3">852002-10433_SCH5171157</strain>
    </source>
</reference>
<dbReference type="InterPro" id="IPR037523">
    <property type="entry name" value="VOC_core"/>
</dbReference>
<evidence type="ECO:0000313" key="2">
    <source>
        <dbReference type="EMBL" id="OBB91710.1"/>
    </source>
</evidence>
<dbReference type="InterPro" id="IPR004360">
    <property type="entry name" value="Glyas_Fos-R_dOase_dom"/>
</dbReference>
<proteinExistence type="predicted"/>
<dbReference type="AlphaFoldDB" id="A0A1A0W6S4"/>
<protein>
    <submittedName>
        <fullName evidence="2">Glyoxalase</fullName>
    </submittedName>
</protein>
<dbReference type="Gene3D" id="3.10.180.10">
    <property type="entry name" value="2,3-Dihydroxybiphenyl 1,2-Dioxygenase, domain 1"/>
    <property type="match status" value="1"/>
</dbReference>
<organism evidence="2 3">
    <name type="scientific">Mycolicibacterium peregrinum</name>
    <name type="common">Mycobacterium peregrinum</name>
    <dbReference type="NCBI Taxonomy" id="43304"/>
    <lineage>
        <taxon>Bacteria</taxon>
        <taxon>Bacillati</taxon>
        <taxon>Actinomycetota</taxon>
        <taxon>Actinomycetes</taxon>
        <taxon>Mycobacteriales</taxon>
        <taxon>Mycobacteriaceae</taxon>
        <taxon>Mycolicibacterium</taxon>
    </lineage>
</organism>
<gene>
    <name evidence="2" type="ORF">A5779_23435</name>
</gene>
<dbReference type="InterPro" id="IPR029068">
    <property type="entry name" value="Glyas_Bleomycin-R_OHBP_Dase"/>
</dbReference>
<sequence length="130" mass="13741">MAFPALAHVAVTVRDLAISGPWYRALFGAEPVLDEDTDAGFHHLVWLLDGGTLFGIHQHRAPAPDGGFSEFRVGLDHVGFGCASRAELQAWADRLDGLGIAHGGIVDAPYGSGLSFRDPDGIALEFFAGA</sequence>
<accession>A0A1A0W6S4</accession>
<name>A0A1A0W6S4_MYCPR</name>
<comment type="caution">
    <text evidence="2">The sequence shown here is derived from an EMBL/GenBank/DDBJ whole genome shotgun (WGS) entry which is preliminary data.</text>
</comment>
<evidence type="ECO:0000259" key="1">
    <source>
        <dbReference type="PROSITE" id="PS51819"/>
    </source>
</evidence>
<dbReference type="PANTHER" id="PTHR21366">
    <property type="entry name" value="GLYOXALASE FAMILY PROTEIN"/>
    <property type="match status" value="1"/>
</dbReference>
<evidence type="ECO:0000313" key="3">
    <source>
        <dbReference type="Proteomes" id="UP000094008"/>
    </source>
</evidence>
<dbReference type="InterPro" id="IPR050383">
    <property type="entry name" value="GlyoxalaseI/FosfomycinResist"/>
</dbReference>
<dbReference type="SUPFAM" id="SSF54593">
    <property type="entry name" value="Glyoxalase/Bleomycin resistance protein/Dihydroxybiphenyl dioxygenase"/>
    <property type="match status" value="1"/>
</dbReference>
<dbReference type="RefSeq" id="WP_064881657.1">
    <property type="nucleotide sequence ID" value="NZ_LZSY01000082.1"/>
</dbReference>
<dbReference type="OrthoDB" id="317332at2"/>
<dbReference type="Proteomes" id="UP000094008">
    <property type="component" value="Unassembled WGS sequence"/>
</dbReference>
<dbReference type="PROSITE" id="PS51819">
    <property type="entry name" value="VOC"/>
    <property type="match status" value="1"/>
</dbReference>
<dbReference type="EMBL" id="LZSY01000082">
    <property type="protein sequence ID" value="OBB91710.1"/>
    <property type="molecule type" value="Genomic_DNA"/>
</dbReference>